<evidence type="ECO:0000256" key="3">
    <source>
        <dbReference type="SAM" id="MobiDB-lite"/>
    </source>
</evidence>
<evidence type="ECO:0008006" key="6">
    <source>
        <dbReference type="Google" id="ProtNLM"/>
    </source>
</evidence>
<gene>
    <name evidence="4" type="ORF">CLODIP_2_CD05328</name>
</gene>
<feature type="compositionally biased region" description="Pro residues" evidence="3">
    <location>
        <begin position="163"/>
        <end position="177"/>
    </location>
</feature>
<dbReference type="SMART" id="SM00173">
    <property type="entry name" value="RAS"/>
    <property type="match status" value="1"/>
</dbReference>
<dbReference type="PANTHER" id="PTHR45775:SF7">
    <property type="entry name" value="RAD, GEM_KIR FAMILY MEMBER 1, ISOFORM B"/>
    <property type="match status" value="1"/>
</dbReference>
<keyword evidence="5" id="KW-1185">Reference proteome</keyword>
<accession>A0A8S1BQG9</accession>
<feature type="region of interest" description="Disordered" evidence="3">
    <location>
        <begin position="396"/>
        <end position="428"/>
    </location>
</feature>
<feature type="compositionally biased region" description="Low complexity" evidence="3">
    <location>
        <begin position="410"/>
        <end position="422"/>
    </location>
</feature>
<feature type="region of interest" description="Disordered" evidence="3">
    <location>
        <begin position="236"/>
        <end position="262"/>
    </location>
</feature>
<dbReference type="Proteomes" id="UP000494165">
    <property type="component" value="Unassembled WGS sequence"/>
</dbReference>
<dbReference type="InterPro" id="IPR051641">
    <property type="entry name" value="RGK_GTP-binding_reg"/>
</dbReference>
<dbReference type="GO" id="GO:0005886">
    <property type="term" value="C:plasma membrane"/>
    <property type="evidence" value="ECO:0007669"/>
    <property type="project" value="TreeGrafter"/>
</dbReference>
<dbReference type="AlphaFoldDB" id="A0A8S1BQG9"/>
<dbReference type="FunFam" id="3.40.50.300:FF:000664">
    <property type="entry name" value="Uncharacterized protein, isoform B"/>
    <property type="match status" value="1"/>
</dbReference>
<dbReference type="Pfam" id="PF00071">
    <property type="entry name" value="Ras"/>
    <property type="match status" value="1"/>
</dbReference>
<dbReference type="GO" id="GO:0005246">
    <property type="term" value="F:calcium channel regulator activity"/>
    <property type="evidence" value="ECO:0007669"/>
    <property type="project" value="TreeGrafter"/>
</dbReference>
<dbReference type="OrthoDB" id="5239715at2759"/>
<dbReference type="GO" id="GO:0003924">
    <property type="term" value="F:GTPase activity"/>
    <property type="evidence" value="ECO:0007669"/>
    <property type="project" value="InterPro"/>
</dbReference>
<dbReference type="Gene3D" id="3.40.50.300">
    <property type="entry name" value="P-loop containing nucleotide triphosphate hydrolases"/>
    <property type="match status" value="1"/>
</dbReference>
<protein>
    <recommendedName>
        <fullName evidence="6">GTP-binding protein RAD</fullName>
    </recommendedName>
</protein>
<dbReference type="SMART" id="SM00175">
    <property type="entry name" value="RAB"/>
    <property type="match status" value="1"/>
</dbReference>
<name>A0A8S1BQG9_9INSE</name>
<sequence>MDVLLMIESLRTLVTVCKGHVEAVRVAASNGEHCRACFRDTRSSGTATGNQQGDNAPRRITAGAVGSAACKLAQGRRAMVTLQPAGAASTASDQDPLLVTTPPSGSAPDPGGGSSSVEECPIRALRGVDAVVVVDSSAIGANGGSISAKCRRGRLSLRCRSPRAPPPKTPPRRPSPPTLLIRSATADCMGSPPGVDTVVTITDTEQVQVALASPQLVGQLRTAPDLRVDFFAEAKNQQGEQKSTKQKLNQEKSSNTSDTAAEGEVFSEIASGGASGGPAALYIPAGSPCRSPSSVVVTPASGSSLELPSNSPTASMKQPLQQLPDVANQLTLQELHDFDMRYGSPHHSRSQSVKTMKRPNFLSLPQQRSRVASMPNTGNEEEYYRLRQFSITGKGVVNRGDSLKSRRSKSNTSVASSNSSHTHSTEHIGAGVQNMVCLGTGSYPGSARTSAEASLASSRESSTSGVGNLPYRVIMLGAAGVGKSSLISQFMTSEYLHAYDTSLDDEFGEKAVSVLLDGEESELSFIDHPTSEMSPENCITTYEPHAYVVVYSVAERESKLAAEETLQFLWKTASVGTKAVILVGNKTDLVRSRVVTTEEGKTLATSYDCKFIETSVAINHNVDELLVGTLTQIRLKLQDPERSQNLMRKRSSRRKYRGARTTASLKVKGLLGKVWCRDSKSKSCENLHVL</sequence>
<dbReference type="PROSITE" id="PS51419">
    <property type="entry name" value="RAB"/>
    <property type="match status" value="1"/>
</dbReference>
<organism evidence="4 5">
    <name type="scientific">Cloeon dipterum</name>
    <dbReference type="NCBI Taxonomy" id="197152"/>
    <lineage>
        <taxon>Eukaryota</taxon>
        <taxon>Metazoa</taxon>
        <taxon>Ecdysozoa</taxon>
        <taxon>Arthropoda</taxon>
        <taxon>Hexapoda</taxon>
        <taxon>Insecta</taxon>
        <taxon>Pterygota</taxon>
        <taxon>Palaeoptera</taxon>
        <taxon>Ephemeroptera</taxon>
        <taxon>Pisciforma</taxon>
        <taxon>Baetidae</taxon>
        <taxon>Cloeon</taxon>
    </lineage>
</organism>
<keyword evidence="2" id="KW-0597">Phosphoprotein</keyword>
<feature type="region of interest" description="Disordered" evidence="3">
    <location>
        <begin position="158"/>
        <end position="179"/>
    </location>
</feature>
<comment type="similarity">
    <text evidence="1">Belongs to the small GTPase superfamily. RGK family.</text>
</comment>
<dbReference type="InterPro" id="IPR001806">
    <property type="entry name" value="Small_GTPase"/>
</dbReference>
<reference evidence="4 5" key="1">
    <citation type="submission" date="2020-04" db="EMBL/GenBank/DDBJ databases">
        <authorList>
            <person name="Alioto T."/>
            <person name="Alioto T."/>
            <person name="Gomez Garrido J."/>
        </authorList>
    </citation>
    <scope>NUCLEOTIDE SEQUENCE [LARGE SCALE GENOMIC DNA]</scope>
</reference>
<dbReference type="GO" id="GO:0005525">
    <property type="term" value="F:GTP binding"/>
    <property type="evidence" value="ECO:0007669"/>
    <property type="project" value="InterPro"/>
</dbReference>
<comment type="caution">
    <text evidence="4">The sequence shown here is derived from an EMBL/GenBank/DDBJ whole genome shotgun (WGS) entry which is preliminary data.</text>
</comment>
<dbReference type="PROSITE" id="PS51421">
    <property type="entry name" value="RAS"/>
    <property type="match status" value="1"/>
</dbReference>
<dbReference type="SUPFAM" id="SSF52540">
    <property type="entry name" value="P-loop containing nucleoside triphosphate hydrolases"/>
    <property type="match status" value="1"/>
</dbReference>
<feature type="region of interest" description="Disordered" evidence="3">
    <location>
        <begin position="291"/>
        <end position="317"/>
    </location>
</feature>
<evidence type="ECO:0000313" key="4">
    <source>
        <dbReference type="EMBL" id="CAB3359303.1"/>
    </source>
</evidence>
<dbReference type="EMBL" id="CADEPI010000001">
    <property type="protein sequence ID" value="CAB3359303.1"/>
    <property type="molecule type" value="Genomic_DNA"/>
</dbReference>
<feature type="region of interest" description="Disordered" evidence="3">
    <location>
        <begin position="84"/>
        <end position="116"/>
    </location>
</feature>
<proteinExistence type="inferred from homology"/>
<evidence type="ECO:0000313" key="5">
    <source>
        <dbReference type="Proteomes" id="UP000494165"/>
    </source>
</evidence>
<dbReference type="InterPro" id="IPR027417">
    <property type="entry name" value="P-loop_NTPase"/>
</dbReference>
<evidence type="ECO:0000256" key="2">
    <source>
        <dbReference type="ARBA" id="ARBA00022553"/>
    </source>
</evidence>
<dbReference type="PRINTS" id="PR00449">
    <property type="entry name" value="RASTRNSFRMNG"/>
</dbReference>
<evidence type="ECO:0000256" key="1">
    <source>
        <dbReference type="ARBA" id="ARBA00008846"/>
    </source>
</evidence>
<dbReference type="PANTHER" id="PTHR45775">
    <property type="entry name" value="RAD, GEM/KIR FAMILY MEMBER 2, ISOFORM C"/>
    <property type="match status" value="1"/>
</dbReference>